<dbReference type="AlphaFoldDB" id="A0A940YC82"/>
<evidence type="ECO:0000313" key="2">
    <source>
        <dbReference type="Proteomes" id="UP000676246"/>
    </source>
</evidence>
<gene>
    <name evidence="1" type="primary">hpnC</name>
    <name evidence="1" type="ORF">KAK03_16015</name>
</gene>
<dbReference type="Proteomes" id="UP000676246">
    <property type="component" value="Unassembled WGS sequence"/>
</dbReference>
<dbReference type="CDD" id="cd00683">
    <property type="entry name" value="Trans_IPPS_HH"/>
    <property type="match status" value="1"/>
</dbReference>
<dbReference type="Gene3D" id="1.10.600.10">
    <property type="entry name" value="Farnesyl Diphosphate Synthase"/>
    <property type="match status" value="1"/>
</dbReference>
<dbReference type="SFLD" id="SFLDG01212">
    <property type="entry name" value="Phytoene_synthase_like"/>
    <property type="match status" value="1"/>
</dbReference>
<keyword evidence="1" id="KW-0808">Transferase</keyword>
<comment type="caution">
    <text evidence="1">The sequence shown here is derived from an EMBL/GenBank/DDBJ whole genome shotgun (WGS) entry which is preliminary data.</text>
</comment>
<dbReference type="PANTHER" id="PTHR31480">
    <property type="entry name" value="BIFUNCTIONAL LYCOPENE CYCLASE/PHYTOENE SYNTHASE"/>
    <property type="match status" value="1"/>
</dbReference>
<dbReference type="Pfam" id="PF00494">
    <property type="entry name" value="SQS_PSY"/>
    <property type="match status" value="1"/>
</dbReference>
<dbReference type="GO" id="GO:0016114">
    <property type="term" value="P:terpenoid biosynthetic process"/>
    <property type="evidence" value="ECO:0007669"/>
    <property type="project" value="UniProtKB-ARBA"/>
</dbReference>
<dbReference type="GO" id="GO:0004311">
    <property type="term" value="F:geranylgeranyl diphosphate synthase activity"/>
    <property type="evidence" value="ECO:0007669"/>
    <property type="project" value="InterPro"/>
</dbReference>
<dbReference type="EMBL" id="JAGQDD010000012">
    <property type="protein sequence ID" value="MBQ0931990.1"/>
    <property type="molecule type" value="Genomic_DNA"/>
</dbReference>
<accession>A0A940YC82</accession>
<dbReference type="InterPro" id="IPR033904">
    <property type="entry name" value="Trans_IPPS_HH"/>
</dbReference>
<sequence>MSVDHYENFPVASWLCPPALRPPITAIYHFARTADDLADEGSASPEQRRALLQQLRASWHASLRGEPADPRWSAMLATLVREQQRHALPQPLLEDLLDAFRQDCGNPLYDSRAQLLDYCRRSANPIGRLLLHLYGLHDPLALRRSDAICTALQLINFWQDFSVDHPRGRCYLTAEDCARHGVDRAALLAGQVPGRAEAALLADLLDWTEGLMRQGAPLVHQLPGRMGWELRAVVQGGLRVLATIRRMNPHSFQTRPQLRGADWLAIGWAALRMRRSST</sequence>
<dbReference type="SUPFAM" id="SSF48576">
    <property type="entry name" value="Terpenoid synthases"/>
    <property type="match status" value="1"/>
</dbReference>
<reference evidence="1 2" key="1">
    <citation type="submission" date="2021-04" db="EMBL/GenBank/DDBJ databases">
        <title>The genome sequence of Ideonella sp. 3Y2.</title>
        <authorList>
            <person name="Liu Y."/>
        </authorList>
    </citation>
    <scope>NUCLEOTIDE SEQUENCE [LARGE SCALE GENOMIC DNA]</scope>
    <source>
        <strain evidence="1 2">3Y2</strain>
    </source>
</reference>
<dbReference type="SFLD" id="SFLDG01018">
    <property type="entry name" value="Squalene/Phytoene_Synthase_Lik"/>
    <property type="match status" value="1"/>
</dbReference>
<dbReference type="NCBIfam" id="TIGR03464">
    <property type="entry name" value="HpnC"/>
    <property type="match status" value="1"/>
</dbReference>
<dbReference type="GO" id="GO:0051996">
    <property type="term" value="F:squalene synthase [NAD(P)H] activity"/>
    <property type="evidence" value="ECO:0007669"/>
    <property type="project" value="UniProtKB-EC"/>
</dbReference>
<dbReference type="InterPro" id="IPR017827">
    <property type="entry name" value="HSQ_synthase_HpnC"/>
</dbReference>
<evidence type="ECO:0000313" key="1">
    <source>
        <dbReference type="EMBL" id="MBQ0931990.1"/>
    </source>
</evidence>
<dbReference type="SFLD" id="SFLDS00005">
    <property type="entry name" value="Isoprenoid_Synthase_Type_I"/>
    <property type="match status" value="1"/>
</dbReference>
<dbReference type="InterPro" id="IPR044843">
    <property type="entry name" value="Trans_IPPS_bact-type"/>
</dbReference>
<organism evidence="1 2">
    <name type="scientific">Ideonella alba</name>
    <dbReference type="NCBI Taxonomy" id="2824118"/>
    <lineage>
        <taxon>Bacteria</taxon>
        <taxon>Pseudomonadati</taxon>
        <taxon>Pseudomonadota</taxon>
        <taxon>Betaproteobacteria</taxon>
        <taxon>Burkholderiales</taxon>
        <taxon>Sphaerotilaceae</taxon>
        <taxon>Ideonella</taxon>
    </lineage>
</organism>
<dbReference type="InterPro" id="IPR002060">
    <property type="entry name" value="Squ/phyt_synthse"/>
</dbReference>
<protein>
    <submittedName>
        <fullName evidence="1">Squalene synthase HpnC</fullName>
        <ecNumber evidence="1">2.5.1.21</ecNumber>
    </submittedName>
</protein>
<name>A0A940YC82_9BURK</name>
<keyword evidence="2" id="KW-1185">Reference proteome</keyword>
<proteinExistence type="predicted"/>
<dbReference type="RefSeq" id="WP_210855160.1">
    <property type="nucleotide sequence ID" value="NZ_JAGQDD010000012.1"/>
</dbReference>
<dbReference type="InterPro" id="IPR008949">
    <property type="entry name" value="Isoprenoid_synthase_dom_sf"/>
</dbReference>
<dbReference type="EC" id="2.5.1.21" evidence="1"/>